<evidence type="ECO:0000256" key="1">
    <source>
        <dbReference type="SAM" id="Phobius"/>
    </source>
</evidence>
<evidence type="ECO:0000313" key="3">
    <source>
        <dbReference type="EMBL" id="CAE7876382.1"/>
    </source>
</evidence>
<gene>
    <name evidence="3" type="ORF">SNEC2469_LOCUS28571</name>
</gene>
<keyword evidence="1" id="KW-0472">Membrane</keyword>
<dbReference type="GO" id="GO:0046513">
    <property type="term" value="P:ceramide biosynthetic process"/>
    <property type="evidence" value="ECO:0007669"/>
    <property type="project" value="TreeGrafter"/>
</dbReference>
<reference evidence="3" key="1">
    <citation type="submission" date="2021-02" db="EMBL/GenBank/DDBJ databases">
        <authorList>
            <person name="Dougan E. K."/>
            <person name="Rhodes N."/>
            <person name="Thang M."/>
            <person name="Chan C."/>
        </authorList>
    </citation>
    <scope>NUCLEOTIDE SEQUENCE</scope>
</reference>
<dbReference type="OrthoDB" id="200948at2759"/>
<keyword evidence="4" id="KW-1185">Reference proteome</keyword>
<dbReference type="Pfam" id="PF00487">
    <property type="entry name" value="FA_desaturase"/>
    <property type="match status" value="1"/>
</dbReference>
<dbReference type="EMBL" id="CAJNJA010062364">
    <property type="protein sequence ID" value="CAE7876382.1"/>
    <property type="molecule type" value="Genomic_DNA"/>
</dbReference>
<organism evidence="3 4">
    <name type="scientific">Symbiodinium necroappetens</name>
    <dbReference type="NCBI Taxonomy" id="1628268"/>
    <lineage>
        <taxon>Eukaryota</taxon>
        <taxon>Sar</taxon>
        <taxon>Alveolata</taxon>
        <taxon>Dinophyceae</taxon>
        <taxon>Suessiales</taxon>
        <taxon>Symbiodiniaceae</taxon>
        <taxon>Symbiodinium</taxon>
    </lineage>
</organism>
<evidence type="ECO:0000313" key="4">
    <source>
        <dbReference type="Proteomes" id="UP000601435"/>
    </source>
</evidence>
<dbReference type="PANTHER" id="PTHR12879">
    <property type="entry name" value="SPHINGOLIPID DELTA 4 DESATURASE/C-4 HYDROXYLASE PROTEIN DES2"/>
    <property type="match status" value="1"/>
</dbReference>
<keyword evidence="1" id="KW-1133">Transmembrane helix</keyword>
<name>A0A813AT25_9DINO</name>
<dbReference type="InterPro" id="IPR005804">
    <property type="entry name" value="FA_desaturase_dom"/>
</dbReference>
<dbReference type="GO" id="GO:0042284">
    <property type="term" value="F:sphingolipid delta-4 desaturase activity"/>
    <property type="evidence" value="ECO:0007669"/>
    <property type="project" value="TreeGrafter"/>
</dbReference>
<feature type="transmembrane region" description="Helical" evidence="1">
    <location>
        <begin position="92"/>
        <end position="111"/>
    </location>
</feature>
<keyword evidence="1" id="KW-0812">Transmembrane</keyword>
<proteinExistence type="predicted"/>
<dbReference type="PANTHER" id="PTHR12879:SF8">
    <property type="entry name" value="SPHINGOLIPID DELTA(4)-DESATURASE DES1"/>
    <property type="match status" value="1"/>
</dbReference>
<feature type="transmembrane region" description="Helical" evidence="1">
    <location>
        <begin position="123"/>
        <end position="142"/>
    </location>
</feature>
<accession>A0A813AT25</accession>
<protein>
    <recommendedName>
        <fullName evidence="2">Fatty acid desaturase domain-containing protein</fullName>
    </recommendedName>
</protein>
<dbReference type="GO" id="GO:0016020">
    <property type="term" value="C:membrane"/>
    <property type="evidence" value="ECO:0007669"/>
    <property type="project" value="GOC"/>
</dbReference>
<evidence type="ECO:0000259" key="2">
    <source>
        <dbReference type="Pfam" id="PF00487"/>
    </source>
</evidence>
<feature type="domain" description="Fatty acid desaturase" evidence="2">
    <location>
        <begin position="96"/>
        <end position="223"/>
    </location>
</feature>
<sequence length="271" mass="31538">MHSRPRLEELTATDYAVKAIPYAINFKPYHMETCWPVFPVSMCVTHFCELSISCLARFSLEGDLRFFLFAAMTLFVRQMHVSLAVDKRRREIQVAVFMFLQIFFYALRPTFVKPSLVVGDVWMVVNYIIQFSFDGLMVYLFGPKVMIWFLGSSFLAGSIHPTAGHFIAEHYVMEGETETYSYYGPLNMLTYNVGYHNEHHDFPNVAWGNLPKVRDMAPEFYDNLPRCNSWLGTLLRYIFDDTISPYSRVKRDVKKKASTTYLRKISGSRKT</sequence>
<dbReference type="AlphaFoldDB" id="A0A813AT25"/>
<comment type="caution">
    <text evidence="3">The sequence shown here is derived from an EMBL/GenBank/DDBJ whole genome shotgun (WGS) entry which is preliminary data.</text>
</comment>
<dbReference type="Proteomes" id="UP000601435">
    <property type="component" value="Unassembled WGS sequence"/>
</dbReference>